<dbReference type="HOGENOM" id="CLU_2997627_0_0_1"/>
<protein>
    <submittedName>
        <fullName evidence="1">Uncharacterized protein</fullName>
    </submittedName>
</protein>
<reference evidence="1" key="1">
    <citation type="submission" date="2013-07" db="EMBL/GenBank/DDBJ databases">
        <title>The genome of an arbuscular mycorrhizal fungus provides insights into the evolution of the oldest plant symbiosis.</title>
        <authorList>
            <consortium name="DOE Joint Genome Institute"/>
            <person name="Tisserant E."/>
            <person name="Malbreil M."/>
            <person name="Kuo A."/>
            <person name="Kohler A."/>
            <person name="Symeonidi A."/>
            <person name="Balestrini R."/>
            <person name="Charron P."/>
            <person name="Duensing N."/>
            <person name="Frei-dit-Frey N."/>
            <person name="Gianinazzi-Pearson V."/>
            <person name="Gilbert B."/>
            <person name="Handa Y."/>
            <person name="Hijri M."/>
            <person name="Kaul R."/>
            <person name="Kawaguchi M."/>
            <person name="Krajinski F."/>
            <person name="Lammers P."/>
            <person name="Lapierre D."/>
            <person name="Masclaux F.G."/>
            <person name="Murat C."/>
            <person name="Morin E."/>
            <person name="Ndikumana S."/>
            <person name="Pagni M."/>
            <person name="Petitpierre D."/>
            <person name="Requena N."/>
            <person name="Rosikiewicz P."/>
            <person name="Riley R."/>
            <person name="Saito K."/>
            <person name="San Clemente H."/>
            <person name="Shapiro H."/>
            <person name="van Tuinen D."/>
            <person name="Becard G."/>
            <person name="Bonfante P."/>
            <person name="Paszkowski U."/>
            <person name="Shachar-Hill Y."/>
            <person name="Young J.P."/>
            <person name="Sanders I.R."/>
            <person name="Henrissat B."/>
            <person name="Rensing S.A."/>
            <person name="Grigoriev I.V."/>
            <person name="Corradi N."/>
            <person name="Roux C."/>
            <person name="Martin F."/>
        </authorList>
    </citation>
    <scope>NUCLEOTIDE SEQUENCE</scope>
    <source>
        <strain evidence="1">DAOM 197198</strain>
    </source>
</reference>
<proteinExistence type="predicted"/>
<organism evidence="1">
    <name type="scientific">Rhizophagus irregularis (strain DAOM 181602 / DAOM 197198 / MUCL 43194)</name>
    <name type="common">Arbuscular mycorrhizal fungus</name>
    <name type="synonym">Glomus intraradices</name>
    <dbReference type="NCBI Taxonomy" id="747089"/>
    <lineage>
        <taxon>Eukaryota</taxon>
        <taxon>Fungi</taxon>
        <taxon>Fungi incertae sedis</taxon>
        <taxon>Mucoromycota</taxon>
        <taxon>Glomeromycotina</taxon>
        <taxon>Glomeromycetes</taxon>
        <taxon>Glomerales</taxon>
        <taxon>Glomeraceae</taxon>
        <taxon>Rhizophagus</taxon>
    </lineage>
</organism>
<gene>
    <name evidence="1" type="ORF">GLOINDRAFT_5243</name>
</gene>
<dbReference type="EMBL" id="KI294812">
    <property type="protein sequence ID" value="ESA03782.1"/>
    <property type="molecule type" value="Genomic_DNA"/>
</dbReference>
<name>U9T8N9_RHIID</name>
<evidence type="ECO:0000313" key="1">
    <source>
        <dbReference type="EMBL" id="ESA03782.1"/>
    </source>
</evidence>
<accession>U9T8N9</accession>
<dbReference type="AlphaFoldDB" id="U9T8N9"/>
<sequence length="57" mass="6482">MGGKNGDGYYEDALSRGILQTMVVFDTKKNRKDLLIRLYSDSEYIDDLGEQKVSGYD</sequence>